<organism evidence="1 2">
    <name type="scientific">Laccaria amethystina LaAM-08-1</name>
    <dbReference type="NCBI Taxonomy" id="1095629"/>
    <lineage>
        <taxon>Eukaryota</taxon>
        <taxon>Fungi</taxon>
        <taxon>Dikarya</taxon>
        <taxon>Basidiomycota</taxon>
        <taxon>Agaricomycotina</taxon>
        <taxon>Agaricomycetes</taxon>
        <taxon>Agaricomycetidae</taxon>
        <taxon>Agaricales</taxon>
        <taxon>Agaricineae</taxon>
        <taxon>Hydnangiaceae</taxon>
        <taxon>Laccaria</taxon>
    </lineage>
</organism>
<evidence type="ECO:0000313" key="1">
    <source>
        <dbReference type="EMBL" id="KIK03442.1"/>
    </source>
</evidence>
<gene>
    <name evidence="1" type="ORF">K443DRAFT_95104</name>
</gene>
<proteinExistence type="predicted"/>
<evidence type="ECO:0000313" key="2">
    <source>
        <dbReference type="Proteomes" id="UP000054477"/>
    </source>
</evidence>
<dbReference type="HOGENOM" id="CLU_209941_0_0_1"/>
<dbReference type="Proteomes" id="UP000054477">
    <property type="component" value="Unassembled WGS sequence"/>
</dbReference>
<dbReference type="AlphaFoldDB" id="A0A0C9Y0E8"/>
<sequence length="60" mass="6607">MGYKRPVLTGQDRFILTSPVFCGLGPVWLRSFSGHETGLPNTICKTNSFFVILFALESGV</sequence>
<dbReference type="EMBL" id="KN838580">
    <property type="protein sequence ID" value="KIK03442.1"/>
    <property type="molecule type" value="Genomic_DNA"/>
</dbReference>
<reference evidence="1 2" key="1">
    <citation type="submission" date="2014-04" db="EMBL/GenBank/DDBJ databases">
        <authorList>
            <consortium name="DOE Joint Genome Institute"/>
            <person name="Kuo A."/>
            <person name="Kohler A."/>
            <person name="Nagy L.G."/>
            <person name="Floudas D."/>
            <person name="Copeland A."/>
            <person name="Barry K.W."/>
            <person name="Cichocki N."/>
            <person name="Veneault-Fourrey C."/>
            <person name="LaButti K."/>
            <person name="Lindquist E.A."/>
            <person name="Lipzen A."/>
            <person name="Lundell T."/>
            <person name="Morin E."/>
            <person name="Murat C."/>
            <person name="Sun H."/>
            <person name="Tunlid A."/>
            <person name="Henrissat B."/>
            <person name="Grigoriev I.V."/>
            <person name="Hibbett D.S."/>
            <person name="Martin F."/>
            <person name="Nordberg H.P."/>
            <person name="Cantor M.N."/>
            <person name="Hua S.X."/>
        </authorList>
    </citation>
    <scope>NUCLEOTIDE SEQUENCE [LARGE SCALE GENOMIC DNA]</scope>
    <source>
        <strain evidence="1 2">LaAM-08-1</strain>
    </source>
</reference>
<protein>
    <submittedName>
        <fullName evidence="1">Uncharacterized protein</fullName>
    </submittedName>
</protein>
<name>A0A0C9Y0E8_9AGAR</name>
<dbReference type="OrthoDB" id="3089618at2759"/>
<reference evidence="2" key="2">
    <citation type="submission" date="2015-01" db="EMBL/GenBank/DDBJ databases">
        <title>Evolutionary Origins and Diversification of the Mycorrhizal Mutualists.</title>
        <authorList>
            <consortium name="DOE Joint Genome Institute"/>
            <consortium name="Mycorrhizal Genomics Consortium"/>
            <person name="Kohler A."/>
            <person name="Kuo A."/>
            <person name="Nagy L.G."/>
            <person name="Floudas D."/>
            <person name="Copeland A."/>
            <person name="Barry K.W."/>
            <person name="Cichocki N."/>
            <person name="Veneault-Fourrey C."/>
            <person name="LaButti K."/>
            <person name="Lindquist E.A."/>
            <person name="Lipzen A."/>
            <person name="Lundell T."/>
            <person name="Morin E."/>
            <person name="Murat C."/>
            <person name="Riley R."/>
            <person name="Ohm R."/>
            <person name="Sun H."/>
            <person name="Tunlid A."/>
            <person name="Henrissat B."/>
            <person name="Grigoriev I.V."/>
            <person name="Hibbett D.S."/>
            <person name="Martin F."/>
        </authorList>
    </citation>
    <scope>NUCLEOTIDE SEQUENCE [LARGE SCALE GENOMIC DNA]</scope>
    <source>
        <strain evidence="2">LaAM-08-1</strain>
    </source>
</reference>
<keyword evidence="2" id="KW-1185">Reference proteome</keyword>
<accession>A0A0C9Y0E8</accession>